<dbReference type="AlphaFoldDB" id="A0A8H6WUS8"/>
<accession>A0A8H6WUS8</accession>
<feature type="compositionally biased region" description="Basic and acidic residues" evidence="1">
    <location>
        <begin position="117"/>
        <end position="137"/>
    </location>
</feature>
<proteinExistence type="predicted"/>
<organism evidence="2 3">
    <name type="scientific">Mycena venus</name>
    <dbReference type="NCBI Taxonomy" id="2733690"/>
    <lineage>
        <taxon>Eukaryota</taxon>
        <taxon>Fungi</taxon>
        <taxon>Dikarya</taxon>
        <taxon>Basidiomycota</taxon>
        <taxon>Agaricomycotina</taxon>
        <taxon>Agaricomycetes</taxon>
        <taxon>Agaricomycetidae</taxon>
        <taxon>Agaricales</taxon>
        <taxon>Marasmiineae</taxon>
        <taxon>Mycenaceae</taxon>
        <taxon>Mycena</taxon>
    </lineage>
</organism>
<feature type="region of interest" description="Disordered" evidence="1">
    <location>
        <begin position="104"/>
        <end position="306"/>
    </location>
</feature>
<evidence type="ECO:0000313" key="2">
    <source>
        <dbReference type="EMBL" id="KAF7329002.1"/>
    </source>
</evidence>
<evidence type="ECO:0000313" key="3">
    <source>
        <dbReference type="Proteomes" id="UP000620124"/>
    </source>
</evidence>
<sequence length="306" mass="33231">MGRWTVAEWLAQAQEFSPLPGGEDDLEYGDGTYPHYIDALLEEDDDEFEDEEDDNDYGKPLPSRPGPELLRDGPPVPPPKTHLTGIHSFPIVAWPPADEDSLLGVTKKSRRTRGKRGKADTIEKLDRSTEAGSDLKYRGYQMATSAGSLPRSPDARRPREFFVQSTVKRVPSQSKSKSKSKPASARDGYTYNGQPLQILVSTQVTATHSPHDAGRPRVFYPRSSSLPSATNNVRSSSSPPPAPPPKTSTPTRARSSRALPALPVASATNAPTNSVHRQASTDSGVVSNGPRRIRPLPVPRTPASPL</sequence>
<feature type="compositionally biased region" description="Pro residues" evidence="1">
    <location>
        <begin position="296"/>
        <end position="306"/>
    </location>
</feature>
<feature type="compositionally biased region" description="Polar residues" evidence="1">
    <location>
        <begin position="266"/>
        <end position="286"/>
    </location>
</feature>
<feature type="compositionally biased region" description="Low complexity" evidence="1">
    <location>
        <begin position="167"/>
        <end position="186"/>
    </location>
</feature>
<comment type="caution">
    <text evidence="2">The sequence shown here is derived from an EMBL/GenBank/DDBJ whole genome shotgun (WGS) entry which is preliminary data.</text>
</comment>
<gene>
    <name evidence="2" type="ORF">MVEN_02530200</name>
</gene>
<feature type="compositionally biased region" description="Acidic residues" evidence="1">
    <location>
        <begin position="42"/>
        <end position="55"/>
    </location>
</feature>
<feature type="compositionally biased region" description="Pro residues" evidence="1">
    <location>
        <begin position="238"/>
        <end position="247"/>
    </location>
</feature>
<feature type="compositionally biased region" description="Polar residues" evidence="1">
    <location>
        <begin position="222"/>
        <end position="233"/>
    </location>
</feature>
<reference evidence="2" key="1">
    <citation type="submission" date="2020-05" db="EMBL/GenBank/DDBJ databases">
        <title>Mycena genomes resolve the evolution of fungal bioluminescence.</title>
        <authorList>
            <person name="Tsai I.J."/>
        </authorList>
    </citation>
    <scope>NUCLEOTIDE SEQUENCE</scope>
    <source>
        <strain evidence="2">CCC161011</strain>
    </source>
</reference>
<evidence type="ECO:0000256" key="1">
    <source>
        <dbReference type="SAM" id="MobiDB-lite"/>
    </source>
</evidence>
<keyword evidence="3" id="KW-1185">Reference proteome</keyword>
<feature type="compositionally biased region" description="Low complexity" evidence="1">
    <location>
        <begin position="248"/>
        <end position="258"/>
    </location>
</feature>
<feature type="region of interest" description="Disordered" evidence="1">
    <location>
        <begin position="42"/>
        <end position="87"/>
    </location>
</feature>
<dbReference type="EMBL" id="JACAZI010000034">
    <property type="protein sequence ID" value="KAF7329002.1"/>
    <property type="molecule type" value="Genomic_DNA"/>
</dbReference>
<feature type="compositionally biased region" description="Basic residues" evidence="1">
    <location>
        <begin position="107"/>
        <end position="116"/>
    </location>
</feature>
<protein>
    <submittedName>
        <fullName evidence="2">Uncharacterized protein</fullName>
    </submittedName>
</protein>
<dbReference type="OrthoDB" id="3070119at2759"/>
<feature type="compositionally biased region" description="Polar residues" evidence="1">
    <location>
        <begin position="191"/>
        <end position="208"/>
    </location>
</feature>
<name>A0A8H6WUS8_9AGAR</name>
<dbReference type="Proteomes" id="UP000620124">
    <property type="component" value="Unassembled WGS sequence"/>
</dbReference>